<evidence type="ECO:0000256" key="3">
    <source>
        <dbReference type="ARBA" id="ARBA00004173"/>
    </source>
</evidence>
<dbReference type="NCBIfam" id="TIGR00756">
    <property type="entry name" value="PPR"/>
    <property type="match status" value="1"/>
</dbReference>
<protein>
    <recommendedName>
        <fullName evidence="14">Mitochondrial ribonuclease P catalytic subunit</fullName>
        <ecNumber evidence="5">3.1.26.5</ecNumber>
    </recommendedName>
    <alternativeName>
        <fullName evidence="15">Mitochondrial ribonuclease P protein 3</fullName>
    </alternativeName>
</protein>
<evidence type="ECO:0000256" key="12">
    <source>
        <dbReference type="ARBA" id="ARBA00022946"/>
    </source>
</evidence>
<keyword evidence="19" id="KW-1185">Reference proteome</keyword>
<keyword evidence="9" id="KW-0378">Hydrolase</keyword>
<dbReference type="InterPro" id="IPR031595">
    <property type="entry name" value="PRORP_C"/>
</dbReference>
<name>A0AAN9Y002_9HEMI</name>
<evidence type="ECO:0000256" key="10">
    <source>
        <dbReference type="ARBA" id="ARBA00022833"/>
    </source>
</evidence>
<keyword evidence="12" id="KW-0809">Transit peptide</keyword>
<comment type="catalytic activity">
    <reaction evidence="1">
        <text>Endonucleolytic cleavage of RNA, removing 5'-extranucleotides from tRNA precursor.</text>
        <dbReference type="EC" id="3.1.26.5"/>
    </reaction>
</comment>
<comment type="similarity">
    <text evidence="4">Belongs to the PPR family. P subfamily.</text>
</comment>
<evidence type="ECO:0000256" key="8">
    <source>
        <dbReference type="ARBA" id="ARBA00022723"/>
    </source>
</evidence>
<organism evidence="18 19">
    <name type="scientific">Parthenolecanium corni</name>
    <dbReference type="NCBI Taxonomy" id="536013"/>
    <lineage>
        <taxon>Eukaryota</taxon>
        <taxon>Metazoa</taxon>
        <taxon>Ecdysozoa</taxon>
        <taxon>Arthropoda</taxon>
        <taxon>Hexapoda</taxon>
        <taxon>Insecta</taxon>
        <taxon>Pterygota</taxon>
        <taxon>Neoptera</taxon>
        <taxon>Paraneoptera</taxon>
        <taxon>Hemiptera</taxon>
        <taxon>Sternorrhyncha</taxon>
        <taxon>Coccoidea</taxon>
        <taxon>Coccidae</taxon>
        <taxon>Parthenolecanium</taxon>
    </lineage>
</organism>
<evidence type="ECO:0000256" key="1">
    <source>
        <dbReference type="ARBA" id="ARBA00000928"/>
    </source>
</evidence>
<dbReference type="PROSITE" id="PS51257">
    <property type="entry name" value="PROKAR_LIPOPROTEIN"/>
    <property type="match status" value="1"/>
</dbReference>
<dbReference type="Gene3D" id="3.40.50.11980">
    <property type="match status" value="1"/>
</dbReference>
<keyword evidence="11" id="KW-0460">Magnesium</keyword>
<keyword evidence="6" id="KW-0819">tRNA processing</keyword>
<evidence type="ECO:0000256" key="2">
    <source>
        <dbReference type="ARBA" id="ARBA00001946"/>
    </source>
</evidence>
<evidence type="ECO:0000256" key="14">
    <source>
        <dbReference type="ARBA" id="ARBA00044536"/>
    </source>
</evidence>
<evidence type="ECO:0000256" key="4">
    <source>
        <dbReference type="ARBA" id="ARBA00007626"/>
    </source>
</evidence>
<dbReference type="GO" id="GO:0030678">
    <property type="term" value="C:mitochondrial ribonuclease P complex"/>
    <property type="evidence" value="ECO:0007669"/>
    <property type="project" value="TreeGrafter"/>
</dbReference>
<feature type="repeat" description="PPR" evidence="16">
    <location>
        <begin position="236"/>
        <end position="270"/>
    </location>
</feature>
<dbReference type="PANTHER" id="PTHR13547">
    <property type="match status" value="1"/>
</dbReference>
<evidence type="ECO:0000256" key="5">
    <source>
        <dbReference type="ARBA" id="ARBA00012179"/>
    </source>
</evidence>
<sequence length="576" mass="66697">MFQERFVLRNLSRLYVSRNILSIPGSFSCWCDRFFHSLSAVDREIKKPTSTTVYSIRHYVEKPDLLKMVAGERGFVKETILRGKAATEVQESLLTEFIKDHDDASPEQWTSLLNKLFELNHGMIHAANIDGRILEMCYVAKKLPLARSYLNFIKCSGKKFNSVSVCGFIKICHECESSMTPEDNQRIQVFTKYLMTKHQVFDSITADAVIKGLILSGMGEESLRIYEEAVKTTVFPVTTYAALASYLIKNNQPERAVEFFRLMISKGVLTHHKVFIDWINFYDNDRKKLDELLAFFRDVDFKPSKEICDHLKAAYIKLPRELSLDGVYGYVKNSGECSVCQRPLDRLDLSEKEFREMRKCFLETVLVGNDIFQRSTPEELQKFITFVSKNAPFNIVLDGLNVAYMSGTSVAQEVNVGLVKGVVQHFHERDNKILLIGRKHMLGWPKFLSTLKEFDVKYFFIENISEDDIYIIYATLYSGLDAYFVTRDLLRSEKFGLSEEQRSLFKRWQQSHQIFITYVAPSGKVYMKTPISFQMMVQKTSTGGWHIPYTEETPVNSVKDEYGIHRKWLCLDRYLS</sequence>
<dbReference type="InterPro" id="IPR002885">
    <property type="entry name" value="PPR_rpt"/>
</dbReference>
<dbReference type="Proteomes" id="UP001367676">
    <property type="component" value="Unassembled WGS sequence"/>
</dbReference>
<reference evidence="18 19" key="1">
    <citation type="submission" date="2024-03" db="EMBL/GenBank/DDBJ databases">
        <title>Adaptation during the transition from Ophiocordyceps entomopathogen to insect associate is accompanied by gene loss and intensified selection.</title>
        <authorList>
            <person name="Ward C.M."/>
            <person name="Onetto C.A."/>
            <person name="Borneman A.R."/>
        </authorList>
    </citation>
    <scope>NUCLEOTIDE SEQUENCE [LARGE SCALE GENOMIC DNA]</scope>
    <source>
        <strain evidence="18">AWRI1</strain>
        <tissue evidence="18">Single Adult Female</tissue>
    </source>
</reference>
<comment type="subcellular location">
    <subcellularLocation>
        <location evidence="3">Mitochondrion</location>
    </subcellularLocation>
</comment>
<evidence type="ECO:0000256" key="6">
    <source>
        <dbReference type="ARBA" id="ARBA00022694"/>
    </source>
</evidence>
<dbReference type="InterPro" id="IPR011990">
    <property type="entry name" value="TPR-like_helical_dom_sf"/>
</dbReference>
<dbReference type="Pfam" id="PF01535">
    <property type="entry name" value="PPR"/>
    <property type="match status" value="1"/>
</dbReference>
<dbReference type="AlphaFoldDB" id="A0AAN9Y002"/>
<evidence type="ECO:0000256" key="11">
    <source>
        <dbReference type="ARBA" id="ARBA00022842"/>
    </source>
</evidence>
<evidence type="ECO:0000256" key="13">
    <source>
        <dbReference type="ARBA" id="ARBA00023128"/>
    </source>
</evidence>
<dbReference type="GO" id="GO:0097745">
    <property type="term" value="P:mitochondrial tRNA 5'-end processing"/>
    <property type="evidence" value="ECO:0007669"/>
    <property type="project" value="TreeGrafter"/>
</dbReference>
<dbReference type="Gene3D" id="1.25.40.10">
    <property type="entry name" value="Tetratricopeptide repeat domain"/>
    <property type="match status" value="1"/>
</dbReference>
<evidence type="ECO:0000313" key="18">
    <source>
        <dbReference type="EMBL" id="KAK7576769.1"/>
    </source>
</evidence>
<dbReference type="InterPro" id="IPR033495">
    <property type="entry name" value="MRPP3_PIN_dom"/>
</dbReference>
<evidence type="ECO:0000259" key="17">
    <source>
        <dbReference type="Pfam" id="PF16953"/>
    </source>
</evidence>
<dbReference type="PANTHER" id="PTHR13547:SF1">
    <property type="entry name" value="MITOCHONDRIAL RIBONUCLEASE P CATALYTIC SUBUNIT"/>
    <property type="match status" value="1"/>
</dbReference>
<gene>
    <name evidence="18" type="ORF">V9T40_013055</name>
</gene>
<evidence type="ECO:0000256" key="9">
    <source>
        <dbReference type="ARBA" id="ARBA00022801"/>
    </source>
</evidence>
<comment type="caution">
    <text evidence="18">The sequence shown here is derived from an EMBL/GenBank/DDBJ whole genome shotgun (WGS) entry which is preliminary data.</text>
</comment>
<feature type="domain" description="PRORP" evidence="17">
    <location>
        <begin position="331"/>
        <end position="570"/>
    </location>
</feature>
<keyword evidence="8" id="KW-0479">Metal-binding</keyword>
<evidence type="ECO:0000256" key="15">
    <source>
        <dbReference type="ARBA" id="ARBA00044559"/>
    </source>
</evidence>
<dbReference type="EMBL" id="JBBCAQ010000036">
    <property type="protein sequence ID" value="KAK7576769.1"/>
    <property type="molecule type" value="Genomic_DNA"/>
</dbReference>
<keyword evidence="13" id="KW-0496">Mitochondrion</keyword>
<dbReference type="Pfam" id="PF16953">
    <property type="entry name" value="PRORP"/>
    <property type="match status" value="1"/>
</dbReference>
<evidence type="ECO:0000256" key="16">
    <source>
        <dbReference type="PROSITE-ProRule" id="PRU00708"/>
    </source>
</evidence>
<evidence type="ECO:0000256" key="7">
    <source>
        <dbReference type="ARBA" id="ARBA00022722"/>
    </source>
</evidence>
<accession>A0AAN9Y002</accession>
<proteinExistence type="inferred from homology"/>
<comment type="cofactor">
    <cofactor evidence="2">
        <name>Mg(2+)</name>
        <dbReference type="ChEBI" id="CHEBI:18420"/>
    </cofactor>
</comment>
<evidence type="ECO:0000313" key="19">
    <source>
        <dbReference type="Proteomes" id="UP001367676"/>
    </source>
</evidence>
<dbReference type="EC" id="3.1.26.5" evidence="5"/>
<dbReference type="GO" id="GO:0004526">
    <property type="term" value="F:ribonuclease P activity"/>
    <property type="evidence" value="ECO:0007669"/>
    <property type="project" value="UniProtKB-EC"/>
</dbReference>
<dbReference type="GO" id="GO:0046872">
    <property type="term" value="F:metal ion binding"/>
    <property type="evidence" value="ECO:0007669"/>
    <property type="project" value="UniProtKB-KW"/>
</dbReference>
<keyword evidence="7" id="KW-0540">Nuclease</keyword>
<dbReference type="GO" id="GO:0001682">
    <property type="term" value="P:tRNA 5'-leader removal"/>
    <property type="evidence" value="ECO:0007669"/>
    <property type="project" value="TreeGrafter"/>
</dbReference>
<dbReference type="CDD" id="cd18718">
    <property type="entry name" value="PIN_PRORP"/>
    <property type="match status" value="1"/>
</dbReference>
<dbReference type="PROSITE" id="PS51375">
    <property type="entry name" value="PPR"/>
    <property type="match status" value="1"/>
</dbReference>
<keyword evidence="10" id="KW-0862">Zinc</keyword>